<gene>
    <name evidence="2" type="ORF">EVAR_32858_1</name>
</gene>
<accession>A0A4C1WAP6</accession>
<proteinExistence type="predicted"/>
<sequence length="105" mass="11726">MQVPTGAVVVICLENVHVALLTTLPGVMAAMIESRVDRIKLALATRLYLSTDDTEIADVRRFLEVIKRRPFEMRILRLIPVDMNLPVGLLSLCTTYLIVLAQLHG</sequence>
<evidence type="ECO:0000313" key="3">
    <source>
        <dbReference type="Proteomes" id="UP000299102"/>
    </source>
</evidence>
<organism evidence="2 3">
    <name type="scientific">Eumeta variegata</name>
    <name type="common">Bagworm moth</name>
    <name type="synonym">Eumeta japonica</name>
    <dbReference type="NCBI Taxonomy" id="151549"/>
    <lineage>
        <taxon>Eukaryota</taxon>
        <taxon>Metazoa</taxon>
        <taxon>Ecdysozoa</taxon>
        <taxon>Arthropoda</taxon>
        <taxon>Hexapoda</taxon>
        <taxon>Insecta</taxon>
        <taxon>Pterygota</taxon>
        <taxon>Neoptera</taxon>
        <taxon>Endopterygota</taxon>
        <taxon>Lepidoptera</taxon>
        <taxon>Glossata</taxon>
        <taxon>Ditrysia</taxon>
        <taxon>Tineoidea</taxon>
        <taxon>Psychidae</taxon>
        <taxon>Oiketicinae</taxon>
        <taxon>Eumeta</taxon>
    </lineage>
</organism>
<dbReference type="Proteomes" id="UP000299102">
    <property type="component" value="Unassembled WGS sequence"/>
</dbReference>
<keyword evidence="1" id="KW-1133">Transmembrane helix</keyword>
<feature type="transmembrane region" description="Helical" evidence="1">
    <location>
        <begin position="83"/>
        <end position="103"/>
    </location>
</feature>
<comment type="caution">
    <text evidence="2">The sequence shown here is derived from an EMBL/GenBank/DDBJ whole genome shotgun (WGS) entry which is preliminary data.</text>
</comment>
<reference evidence="2 3" key="1">
    <citation type="journal article" date="2019" name="Commun. Biol.">
        <title>The bagworm genome reveals a unique fibroin gene that provides high tensile strength.</title>
        <authorList>
            <person name="Kono N."/>
            <person name="Nakamura H."/>
            <person name="Ohtoshi R."/>
            <person name="Tomita M."/>
            <person name="Numata K."/>
            <person name="Arakawa K."/>
        </authorList>
    </citation>
    <scope>NUCLEOTIDE SEQUENCE [LARGE SCALE GENOMIC DNA]</scope>
</reference>
<keyword evidence="1" id="KW-0812">Transmembrane</keyword>
<protein>
    <recommendedName>
        <fullName evidence="4">Gustatory receptor</fullName>
    </recommendedName>
</protein>
<feature type="transmembrane region" description="Helical" evidence="1">
    <location>
        <begin position="6"/>
        <end position="32"/>
    </location>
</feature>
<keyword evidence="1" id="KW-0472">Membrane</keyword>
<keyword evidence="3" id="KW-1185">Reference proteome</keyword>
<dbReference type="AlphaFoldDB" id="A0A4C1WAP6"/>
<dbReference type="OrthoDB" id="7477935at2759"/>
<name>A0A4C1WAP6_EUMVA</name>
<dbReference type="EMBL" id="BGZK01000524">
    <property type="protein sequence ID" value="GBP48456.1"/>
    <property type="molecule type" value="Genomic_DNA"/>
</dbReference>
<evidence type="ECO:0000313" key="2">
    <source>
        <dbReference type="EMBL" id="GBP48456.1"/>
    </source>
</evidence>
<evidence type="ECO:0008006" key="4">
    <source>
        <dbReference type="Google" id="ProtNLM"/>
    </source>
</evidence>
<evidence type="ECO:0000256" key="1">
    <source>
        <dbReference type="SAM" id="Phobius"/>
    </source>
</evidence>